<dbReference type="PATRIC" id="fig|70996.4.peg.2137"/>
<keyword evidence="12" id="KW-1185">Reference proteome</keyword>
<comment type="subcellular location">
    <subcellularLocation>
        <location evidence="1 8">Cytoplasm</location>
    </subcellularLocation>
</comment>
<evidence type="ECO:0000313" key="12">
    <source>
        <dbReference type="Proteomes" id="UP000050277"/>
    </source>
</evidence>
<dbReference type="InterPro" id="IPR006195">
    <property type="entry name" value="aa-tRNA-synth_II"/>
</dbReference>
<dbReference type="SUPFAM" id="SSF55681">
    <property type="entry name" value="Class II aaRS and biotin synthetases"/>
    <property type="match status" value="1"/>
</dbReference>
<dbReference type="STRING" id="70996.SE18_21605"/>
<evidence type="ECO:0000256" key="6">
    <source>
        <dbReference type="ARBA" id="ARBA00022490"/>
    </source>
</evidence>
<comment type="caution">
    <text evidence="11">The sequence shown here is derived from an EMBL/GenBank/DDBJ whole genome shotgun (WGS) entry which is preliminary data.</text>
</comment>
<dbReference type="GO" id="GO:0005737">
    <property type="term" value="C:cytoplasm"/>
    <property type="evidence" value="ECO:0007669"/>
    <property type="project" value="UniProtKB-SubCell"/>
</dbReference>
<comment type="function">
    <text evidence="7 8">Required for the first step of histidine biosynthesis. May allow the feedback regulation of ATP phosphoribosyltransferase activity by histidine.</text>
</comment>
<reference evidence="11 12" key="1">
    <citation type="submission" date="2015-07" db="EMBL/GenBank/DDBJ databases">
        <title>Whole genome sequence of Herpetosiphon geysericola DSM 7119.</title>
        <authorList>
            <person name="Hemp J."/>
            <person name="Ward L.M."/>
            <person name="Pace L.A."/>
            <person name="Fischer W.W."/>
        </authorList>
    </citation>
    <scope>NUCLEOTIDE SEQUENCE [LARGE SCALE GENOMIC DNA]</scope>
    <source>
        <strain evidence="11 12">DSM 7119</strain>
    </source>
</reference>
<dbReference type="GO" id="GO:0000105">
    <property type="term" value="P:L-histidine biosynthetic process"/>
    <property type="evidence" value="ECO:0007669"/>
    <property type="project" value="UniProtKB-UniRule"/>
</dbReference>
<keyword evidence="6 8" id="KW-0963">Cytoplasm</keyword>
<comment type="subunit">
    <text evidence="4 8">Heteromultimer composed of HisG and HisZ subunits.</text>
</comment>
<comment type="pathway">
    <text evidence="2 8">Amino-acid biosynthesis; L-histidine biosynthesis; L-histidine from 5-phospho-alpha-D-ribose 1-diphosphate: step 1/9.</text>
</comment>
<dbReference type="RefSeq" id="WP_054536542.1">
    <property type="nucleotide sequence ID" value="NZ_LGKP01000035.1"/>
</dbReference>
<dbReference type="InterPro" id="IPR045864">
    <property type="entry name" value="aa-tRNA-synth_II/BPL/LPL"/>
</dbReference>
<gene>
    <name evidence="8" type="primary">hisZ</name>
    <name evidence="11" type="ORF">SE18_21605</name>
</gene>
<protein>
    <recommendedName>
        <fullName evidence="5 8">ATP phosphoribosyltransferase regulatory subunit</fullName>
    </recommendedName>
</protein>
<evidence type="ECO:0000313" key="11">
    <source>
        <dbReference type="EMBL" id="KPL81275.1"/>
    </source>
</evidence>
<dbReference type="Proteomes" id="UP000050277">
    <property type="component" value="Unassembled WGS sequence"/>
</dbReference>
<dbReference type="PANTHER" id="PTHR43707">
    <property type="entry name" value="HISTIDYL-TRNA SYNTHETASE"/>
    <property type="match status" value="1"/>
</dbReference>
<comment type="similarity">
    <text evidence="3 8">Belongs to the class-II aminoacyl-tRNA synthetase family. HisZ subfamily.</text>
</comment>
<evidence type="ECO:0000256" key="1">
    <source>
        <dbReference type="ARBA" id="ARBA00004496"/>
    </source>
</evidence>
<evidence type="ECO:0000256" key="3">
    <source>
        <dbReference type="ARBA" id="ARBA00005539"/>
    </source>
</evidence>
<feature type="binding site" evidence="9">
    <location>
        <position position="334"/>
    </location>
    <ligand>
        <name>L-histidine</name>
        <dbReference type="ChEBI" id="CHEBI:57595"/>
    </ligand>
</feature>
<dbReference type="PROSITE" id="PS50862">
    <property type="entry name" value="AA_TRNA_LIGASE_II"/>
    <property type="match status" value="1"/>
</dbReference>
<dbReference type="PIRSF" id="PIRSF001549">
    <property type="entry name" value="His-tRNA_synth"/>
    <property type="match status" value="1"/>
</dbReference>
<evidence type="ECO:0000256" key="7">
    <source>
        <dbReference type="ARBA" id="ARBA00025246"/>
    </source>
</evidence>
<evidence type="ECO:0000256" key="5">
    <source>
        <dbReference type="ARBA" id="ARBA00020397"/>
    </source>
</evidence>
<dbReference type="InterPro" id="IPR041715">
    <property type="entry name" value="HisRS-like_core"/>
</dbReference>
<dbReference type="GO" id="GO:0006427">
    <property type="term" value="P:histidyl-tRNA aminoacylation"/>
    <property type="evidence" value="ECO:0007669"/>
    <property type="project" value="TreeGrafter"/>
</dbReference>
<feature type="binding site" evidence="9">
    <location>
        <position position="111"/>
    </location>
    <ligand>
        <name>L-histidine</name>
        <dbReference type="ChEBI" id="CHEBI:57595"/>
    </ligand>
</feature>
<dbReference type="HAMAP" id="MF_00125">
    <property type="entry name" value="HisZ"/>
    <property type="match status" value="1"/>
</dbReference>
<feature type="domain" description="Aminoacyl-transfer RNA synthetases class-II family profile" evidence="10">
    <location>
        <begin position="1"/>
        <end position="388"/>
    </location>
</feature>
<accession>A0A0P6XN68</accession>
<dbReference type="OrthoDB" id="9800814at2"/>
<keyword evidence="8" id="KW-0028">Amino-acid biosynthesis</keyword>
<organism evidence="11 12">
    <name type="scientific">Herpetosiphon geysericola</name>
    <dbReference type="NCBI Taxonomy" id="70996"/>
    <lineage>
        <taxon>Bacteria</taxon>
        <taxon>Bacillati</taxon>
        <taxon>Chloroflexota</taxon>
        <taxon>Chloroflexia</taxon>
        <taxon>Herpetosiphonales</taxon>
        <taxon>Herpetosiphonaceae</taxon>
        <taxon>Herpetosiphon</taxon>
    </lineage>
</organism>
<feature type="binding site" evidence="9">
    <location>
        <position position="125"/>
    </location>
    <ligand>
        <name>L-histidine</name>
        <dbReference type="ChEBI" id="CHEBI:57595"/>
    </ligand>
</feature>
<dbReference type="UniPathway" id="UPA00031">
    <property type="reaction ID" value="UER00006"/>
</dbReference>
<feature type="binding site" evidence="9">
    <location>
        <position position="129"/>
    </location>
    <ligand>
        <name>L-histidine</name>
        <dbReference type="ChEBI" id="CHEBI:57595"/>
    </ligand>
</feature>
<name>A0A0P6XN68_9CHLR</name>
<dbReference type="Gene3D" id="3.30.930.10">
    <property type="entry name" value="Bira Bifunctional Protein, Domain 2"/>
    <property type="match status" value="1"/>
</dbReference>
<evidence type="ECO:0000256" key="4">
    <source>
        <dbReference type="ARBA" id="ARBA00011496"/>
    </source>
</evidence>
<evidence type="ECO:0000256" key="2">
    <source>
        <dbReference type="ARBA" id="ARBA00004667"/>
    </source>
</evidence>
<sequence length="466" mass="51078">MGYQLTPEVVRGTRDLFGAAVHQRQALIQTLTATFDQAGYDPIELPLLEHRELYLKKSGDDLIAKLYHWNQAGRDLALRPEWTASVLRAVISGLGDAPIPLRLRYAGPVFRYERPRRATYRQFTQVGIELLGAPGPLADAEALGLAVTGLRELGIEQWTLTIGHIGVIKTLLNSLGLPERIISALTWSLERIRSKGLDAVKQQWRDDDDELPVDLASLAHLADQDLETLLLRVVPSLGVRLDSGGREPQAIIQRLVRKLRRGDDTLNLDRAWHLLSALTAAHGPAPSVMQHMRELCTEYTVATDALDELQTTLDLLKAYGVPADQVVLDFGMGRGLHYYTGLIFEIDGADGLQLCGGGRYDDLVAALGGRSMPAVGFAYGLERIVAAVAPAEIIPNKSVLVVGDDHSLVIQAAASLRQQGYRTAVDLRQRSSAANLNDARRREMSHLAVVSAAGIQLRDLNEQKAQ</sequence>
<feature type="binding site" evidence="9">
    <location>
        <begin position="81"/>
        <end position="83"/>
    </location>
    <ligand>
        <name>L-histidine</name>
        <dbReference type="ChEBI" id="CHEBI:57595"/>
    </ligand>
</feature>
<dbReference type="NCBIfam" id="TIGR00443">
    <property type="entry name" value="hisZ_biosyn_reg"/>
    <property type="match status" value="1"/>
</dbReference>
<dbReference type="AlphaFoldDB" id="A0A0P6XN68"/>
<dbReference type="EMBL" id="LGKP01000035">
    <property type="protein sequence ID" value="KPL81275.1"/>
    <property type="molecule type" value="Genomic_DNA"/>
</dbReference>
<dbReference type="PANTHER" id="PTHR43707:SF1">
    <property type="entry name" value="HISTIDINE--TRNA LIGASE, MITOCHONDRIAL-RELATED"/>
    <property type="match status" value="1"/>
</dbReference>
<feature type="binding site" evidence="9">
    <location>
        <begin position="338"/>
        <end position="339"/>
    </location>
    <ligand>
        <name>L-histidine</name>
        <dbReference type="ChEBI" id="CHEBI:57595"/>
    </ligand>
</feature>
<dbReference type="InterPro" id="IPR004517">
    <property type="entry name" value="HisZ"/>
</dbReference>
<evidence type="ECO:0000259" key="10">
    <source>
        <dbReference type="PROSITE" id="PS50862"/>
    </source>
</evidence>
<dbReference type="InterPro" id="IPR004516">
    <property type="entry name" value="HisRS/HisZ"/>
</dbReference>
<proteinExistence type="inferred from homology"/>
<evidence type="ECO:0000256" key="9">
    <source>
        <dbReference type="PIRSR" id="PIRSR001549-1"/>
    </source>
</evidence>
<comment type="miscellaneous">
    <text evidence="8">This function is generally fulfilled by the C-terminal part of HisG, which is missing in some bacteria such as this one.</text>
</comment>
<dbReference type="Pfam" id="PF13393">
    <property type="entry name" value="tRNA-synt_His"/>
    <property type="match status" value="2"/>
</dbReference>
<dbReference type="CDD" id="cd00773">
    <property type="entry name" value="HisRS-like_core"/>
    <property type="match status" value="1"/>
</dbReference>
<keyword evidence="8" id="KW-0368">Histidine biosynthesis</keyword>
<dbReference type="GO" id="GO:0004821">
    <property type="term" value="F:histidine-tRNA ligase activity"/>
    <property type="evidence" value="ECO:0007669"/>
    <property type="project" value="TreeGrafter"/>
</dbReference>
<evidence type="ECO:0000256" key="8">
    <source>
        <dbReference type="HAMAP-Rule" id="MF_00125"/>
    </source>
</evidence>